<dbReference type="AlphaFoldDB" id="A0A291QWN1"/>
<dbReference type="KEGG" id="cbae:COR50_15415"/>
<reference evidence="1 2" key="1">
    <citation type="submission" date="2017-10" db="EMBL/GenBank/DDBJ databases">
        <title>Paenichitinophaga pekingensis gen. nov., sp. nov., isolated from activated sludge.</title>
        <authorList>
            <person name="Jin D."/>
            <person name="Kong X."/>
            <person name="Deng Y."/>
            <person name="Bai Z."/>
        </authorList>
    </citation>
    <scope>NUCLEOTIDE SEQUENCE [LARGE SCALE GENOMIC DNA]</scope>
    <source>
        <strain evidence="1 2">13</strain>
    </source>
</reference>
<keyword evidence="2" id="KW-1185">Reference proteome</keyword>
<protein>
    <submittedName>
        <fullName evidence="1">Uncharacterized protein</fullName>
    </submittedName>
</protein>
<evidence type="ECO:0000313" key="2">
    <source>
        <dbReference type="Proteomes" id="UP000220133"/>
    </source>
</evidence>
<dbReference type="EMBL" id="CP023777">
    <property type="protein sequence ID" value="ATL48439.1"/>
    <property type="molecule type" value="Genomic_DNA"/>
</dbReference>
<sequence>MMTVKSRYLHWNDSFLYCCPAKIALSLPGLLTWSRTLAKDDIFSPAKKTLELRTVDSEAIEQHKSWIAIKLAAVMPNLCPFLVLFGQAKKYKR</sequence>
<accession>A0A291QWN1</accession>
<dbReference type="Proteomes" id="UP000220133">
    <property type="component" value="Chromosome"/>
</dbReference>
<name>A0A291QWN1_9BACT</name>
<organism evidence="1 2">
    <name type="scientific">Chitinophaga caeni</name>
    <dbReference type="NCBI Taxonomy" id="2029983"/>
    <lineage>
        <taxon>Bacteria</taxon>
        <taxon>Pseudomonadati</taxon>
        <taxon>Bacteroidota</taxon>
        <taxon>Chitinophagia</taxon>
        <taxon>Chitinophagales</taxon>
        <taxon>Chitinophagaceae</taxon>
        <taxon>Chitinophaga</taxon>
    </lineage>
</organism>
<proteinExistence type="predicted"/>
<evidence type="ECO:0000313" key="1">
    <source>
        <dbReference type="EMBL" id="ATL48439.1"/>
    </source>
</evidence>
<gene>
    <name evidence="1" type="ORF">COR50_15415</name>
</gene>